<dbReference type="SUPFAM" id="SSF46565">
    <property type="entry name" value="Chaperone J-domain"/>
    <property type="match status" value="1"/>
</dbReference>
<dbReference type="PhylomeDB" id="A0A0G4F9P6"/>
<keyword evidence="3" id="KW-1185">Reference proteome</keyword>
<protein>
    <recommendedName>
        <fullName evidence="4">J domain-containing protein</fullName>
    </recommendedName>
</protein>
<evidence type="ECO:0000313" key="3">
    <source>
        <dbReference type="Proteomes" id="UP000041254"/>
    </source>
</evidence>
<dbReference type="InterPro" id="IPR036869">
    <property type="entry name" value="J_dom_sf"/>
</dbReference>
<keyword evidence="1" id="KW-0175">Coiled coil</keyword>
<reference evidence="2 3" key="1">
    <citation type="submission" date="2014-11" db="EMBL/GenBank/DDBJ databases">
        <authorList>
            <person name="Zhu J."/>
            <person name="Qi W."/>
            <person name="Song R."/>
        </authorList>
    </citation>
    <scope>NUCLEOTIDE SEQUENCE [LARGE SCALE GENOMIC DNA]</scope>
</reference>
<gene>
    <name evidence="2" type="ORF">Vbra_21252</name>
</gene>
<evidence type="ECO:0008006" key="4">
    <source>
        <dbReference type="Google" id="ProtNLM"/>
    </source>
</evidence>
<dbReference type="Proteomes" id="UP000041254">
    <property type="component" value="Unassembled WGS sequence"/>
</dbReference>
<sequence>MPLDDSRAWLEATGQGEGGHHPSSRLASGCVRRAAVADIKARFHERCLKCHPDKGGSSAAFRELYEAYKVACGHLIGGSVGGGRQKVFVTELEQLRAQNEEAKRKAAPARAAGKEHLEKLREMCAREDAGEELDKTACLKEAHRADRAAAEEAKRTFDKATAAGTRGAIHTATCMYVWTPYV</sequence>
<accession>A0A0G4F9P6</accession>
<dbReference type="InParanoid" id="A0A0G4F9P6"/>
<evidence type="ECO:0000256" key="1">
    <source>
        <dbReference type="SAM" id="Coils"/>
    </source>
</evidence>
<feature type="coiled-coil region" evidence="1">
    <location>
        <begin position="85"/>
        <end position="112"/>
    </location>
</feature>
<dbReference type="OrthoDB" id="205586at2759"/>
<proteinExistence type="predicted"/>
<dbReference type="VEuPathDB" id="CryptoDB:Vbra_21252"/>
<dbReference type="CDD" id="cd06257">
    <property type="entry name" value="DnaJ"/>
    <property type="match status" value="1"/>
</dbReference>
<name>A0A0G4F9P6_VITBC</name>
<dbReference type="AlphaFoldDB" id="A0A0G4F9P6"/>
<dbReference type="InterPro" id="IPR001623">
    <property type="entry name" value="DnaJ_domain"/>
</dbReference>
<evidence type="ECO:0000313" key="2">
    <source>
        <dbReference type="EMBL" id="CEM08986.1"/>
    </source>
</evidence>
<dbReference type="Gene3D" id="1.10.287.110">
    <property type="entry name" value="DnaJ domain"/>
    <property type="match status" value="1"/>
</dbReference>
<dbReference type="EMBL" id="CDMY01000390">
    <property type="protein sequence ID" value="CEM08986.1"/>
    <property type="molecule type" value="Genomic_DNA"/>
</dbReference>
<organism evidence="2 3">
    <name type="scientific">Vitrella brassicaformis (strain CCMP3155)</name>
    <dbReference type="NCBI Taxonomy" id="1169540"/>
    <lineage>
        <taxon>Eukaryota</taxon>
        <taxon>Sar</taxon>
        <taxon>Alveolata</taxon>
        <taxon>Colpodellida</taxon>
        <taxon>Vitrellaceae</taxon>
        <taxon>Vitrella</taxon>
    </lineage>
</organism>